<feature type="transmembrane region" description="Helical" evidence="6">
    <location>
        <begin position="98"/>
        <end position="123"/>
    </location>
</feature>
<proteinExistence type="predicted"/>
<evidence type="ECO:0000256" key="4">
    <source>
        <dbReference type="ARBA" id="ARBA00022989"/>
    </source>
</evidence>
<accession>A0ABS9VH49</accession>
<keyword evidence="4 6" id="KW-1133">Transmembrane helix</keyword>
<evidence type="ECO:0000313" key="7">
    <source>
        <dbReference type="EMBL" id="MCH7415773.1"/>
    </source>
</evidence>
<reference evidence="7" key="1">
    <citation type="submission" date="2022-03" db="EMBL/GenBank/DDBJ databases">
        <title>De novo assembled genomes of Belliella spp. (Cyclobacteriaceae) strains.</title>
        <authorList>
            <person name="Szabo A."/>
            <person name="Korponai K."/>
            <person name="Felfoldi T."/>
        </authorList>
    </citation>
    <scope>NUCLEOTIDE SEQUENCE</scope>
    <source>
        <strain evidence="7">DSM 111903</strain>
    </source>
</reference>
<evidence type="ECO:0000256" key="3">
    <source>
        <dbReference type="ARBA" id="ARBA00022692"/>
    </source>
</evidence>
<feature type="transmembrane region" description="Helical" evidence="6">
    <location>
        <begin position="227"/>
        <end position="260"/>
    </location>
</feature>
<keyword evidence="3 6" id="KW-0812">Transmembrane</keyword>
<evidence type="ECO:0000256" key="2">
    <source>
        <dbReference type="ARBA" id="ARBA00022475"/>
    </source>
</evidence>
<dbReference type="InterPro" id="IPR050833">
    <property type="entry name" value="Poly_Biosynth_Transport"/>
</dbReference>
<dbReference type="PANTHER" id="PTHR30250:SF11">
    <property type="entry name" value="O-ANTIGEN TRANSPORTER-RELATED"/>
    <property type="match status" value="1"/>
</dbReference>
<sequence length="437" mass="48844">MLDKISSFPIANLIRNKSIQNFIFLAIIQASNVLISLISMPLLIQGIGVDQFGLVNLALSVVIMANIFVSFGFNLSAPRDVAINQSNKDELSHLVSNIFSGKIILAFFTSILILVGIFGLGMFEGYQTILIFSLFMLFSEATLPLWFFQGMEKMKLISIGNVFSKLLFLLGIVLFIHKPDQAKWVNFLLAGSAFSINVLLLFYIHYELGITFYKPKFNKIFASLKSNILFFLSLLASHISVNGGLIVLSFFASSTILGMFSLAEKIGMVLRMFPALVIQAIYPNASKLYNQDRPKFYSYALKTAKWALVIGAIVSFGTFLMAPIIIKLLSKKELPEAVDFLRILAFVPMLACLNNLNVLLFLVKDQKNLMFRSSWLACLFMVVSSFFLTMYYGGVGLSFALISTEVFVFVVSLIINFKHNINDLKSLLKLSLGRKDS</sequence>
<gene>
    <name evidence="7" type="ORF">MM213_19890</name>
</gene>
<feature type="transmembrane region" description="Helical" evidence="6">
    <location>
        <begin position="306"/>
        <end position="328"/>
    </location>
</feature>
<dbReference type="EMBL" id="JAKZGO010000030">
    <property type="protein sequence ID" value="MCH7415773.1"/>
    <property type="molecule type" value="Genomic_DNA"/>
</dbReference>
<evidence type="ECO:0000256" key="1">
    <source>
        <dbReference type="ARBA" id="ARBA00004651"/>
    </source>
</evidence>
<protein>
    <submittedName>
        <fullName evidence="7">Oligosaccharide flippase family protein</fullName>
    </submittedName>
</protein>
<dbReference type="InterPro" id="IPR002797">
    <property type="entry name" value="Polysacc_synth"/>
</dbReference>
<keyword evidence="8" id="KW-1185">Reference proteome</keyword>
<dbReference type="Proteomes" id="UP001165430">
    <property type="component" value="Unassembled WGS sequence"/>
</dbReference>
<feature type="transmembrane region" description="Helical" evidence="6">
    <location>
        <begin position="56"/>
        <end position="77"/>
    </location>
</feature>
<feature type="transmembrane region" description="Helical" evidence="6">
    <location>
        <begin position="375"/>
        <end position="393"/>
    </location>
</feature>
<feature type="transmembrane region" description="Helical" evidence="6">
    <location>
        <begin position="266"/>
        <end position="285"/>
    </location>
</feature>
<evidence type="ECO:0000313" key="8">
    <source>
        <dbReference type="Proteomes" id="UP001165430"/>
    </source>
</evidence>
<feature type="transmembrane region" description="Helical" evidence="6">
    <location>
        <begin position="159"/>
        <end position="178"/>
    </location>
</feature>
<comment type="caution">
    <text evidence="7">The sequence shown here is derived from an EMBL/GenBank/DDBJ whole genome shotgun (WGS) entry which is preliminary data.</text>
</comment>
<keyword evidence="5 6" id="KW-0472">Membrane</keyword>
<feature type="transmembrane region" description="Helical" evidence="6">
    <location>
        <begin position="340"/>
        <end position="363"/>
    </location>
</feature>
<feature type="transmembrane region" description="Helical" evidence="6">
    <location>
        <begin position="399"/>
        <end position="417"/>
    </location>
</feature>
<keyword evidence="2" id="KW-1003">Cell membrane</keyword>
<dbReference type="RefSeq" id="WP_241414640.1">
    <property type="nucleotide sequence ID" value="NZ_JAKZGO010000030.1"/>
</dbReference>
<organism evidence="7 8">
    <name type="scientific">Belliella alkalica</name>
    <dbReference type="NCBI Taxonomy" id="1730871"/>
    <lineage>
        <taxon>Bacteria</taxon>
        <taxon>Pseudomonadati</taxon>
        <taxon>Bacteroidota</taxon>
        <taxon>Cytophagia</taxon>
        <taxon>Cytophagales</taxon>
        <taxon>Cyclobacteriaceae</taxon>
        <taxon>Belliella</taxon>
    </lineage>
</organism>
<feature type="transmembrane region" description="Helical" evidence="6">
    <location>
        <begin position="184"/>
        <end position="206"/>
    </location>
</feature>
<feature type="transmembrane region" description="Helical" evidence="6">
    <location>
        <begin position="21"/>
        <end position="44"/>
    </location>
</feature>
<name>A0ABS9VH49_9BACT</name>
<dbReference type="Pfam" id="PF01943">
    <property type="entry name" value="Polysacc_synt"/>
    <property type="match status" value="1"/>
</dbReference>
<evidence type="ECO:0000256" key="6">
    <source>
        <dbReference type="SAM" id="Phobius"/>
    </source>
</evidence>
<dbReference type="PANTHER" id="PTHR30250">
    <property type="entry name" value="PST FAMILY PREDICTED COLANIC ACID TRANSPORTER"/>
    <property type="match status" value="1"/>
</dbReference>
<evidence type="ECO:0000256" key="5">
    <source>
        <dbReference type="ARBA" id="ARBA00023136"/>
    </source>
</evidence>
<comment type="subcellular location">
    <subcellularLocation>
        <location evidence="1">Cell membrane</location>
        <topology evidence="1">Multi-pass membrane protein</topology>
    </subcellularLocation>
</comment>
<feature type="transmembrane region" description="Helical" evidence="6">
    <location>
        <begin position="129"/>
        <end position="147"/>
    </location>
</feature>